<dbReference type="CDD" id="cd05992">
    <property type="entry name" value="PB1"/>
    <property type="match status" value="1"/>
</dbReference>
<dbReference type="SUPFAM" id="SSF48452">
    <property type="entry name" value="TPR-like"/>
    <property type="match status" value="1"/>
</dbReference>
<dbReference type="PROSITE" id="PS51745">
    <property type="entry name" value="PB1"/>
    <property type="match status" value="1"/>
</dbReference>
<dbReference type="EMBL" id="CAUYUE010000010">
    <property type="protein sequence ID" value="CAK0784439.1"/>
    <property type="molecule type" value="Genomic_DNA"/>
</dbReference>
<proteinExistence type="predicted"/>
<evidence type="ECO:0000256" key="1">
    <source>
        <dbReference type="ARBA" id="ARBA00022737"/>
    </source>
</evidence>
<feature type="compositionally biased region" description="Polar residues" evidence="3">
    <location>
        <begin position="10"/>
        <end position="21"/>
    </location>
</feature>
<dbReference type="Gene3D" id="3.10.20.90">
    <property type="entry name" value="Phosphatidylinositol 3-kinase Catalytic Subunit, Chain A, domain 1"/>
    <property type="match status" value="1"/>
</dbReference>
<evidence type="ECO:0000259" key="4">
    <source>
        <dbReference type="PROSITE" id="PS51745"/>
    </source>
</evidence>
<reference evidence="5 6" key="1">
    <citation type="submission" date="2023-10" db="EMBL/GenBank/DDBJ databases">
        <authorList>
            <person name="Maclean D."/>
            <person name="Macfadyen A."/>
        </authorList>
    </citation>
    <scope>NUCLEOTIDE SEQUENCE [LARGE SCALE GENOMIC DNA]</scope>
</reference>
<dbReference type="InterPro" id="IPR000270">
    <property type="entry name" value="PB1_dom"/>
</dbReference>
<organism evidence="5 6">
    <name type="scientific">Coccomyxa viridis</name>
    <dbReference type="NCBI Taxonomy" id="1274662"/>
    <lineage>
        <taxon>Eukaryota</taxon>
        <taxon>Viridiplantae</taxon>
        <taxon>Chlorophyta</taxon>
        <taxon>core chlorophytes</taxon>
        <taxon>Trebouxiophyceae</taxon>
        <taxon>Trebouxiophyceae incertae sedis</taxon>
        <taxon>Coccomyxaceae</taxon>
        <taxon>Coccomyxa</taxon>
    </lineage>
</organism>
<keyword evidence="1" id="KW-0677">Repeat</keyword>
<dbReference type="PANTHER" id="PTHR46183:SF8">
    <property type="entry name" value="PROTEIN CLMP1"/>
    <property type="match status" value="1"/>
</dbReference>
<dbReference type="InterPro" id="IPR053793">
    <property type="entry name" value="PB1-like"/>
</dbReference>
<accession>A0AAV1IAP6</accession>
<keyword evidence="2" id="KW-0175">Coiled coil</keyword>
<comment type="caution">
    <text evidence="5">The sequence shown here is derived from an EMBL/GenBank/DDBJ whole genome shotgun (WGS) entry which is preliminary data.</text>
</comment>
<dbReference type="Proteomes" id="UP001314263">
    <property type="component" value="Unassembled WGS sequence"/>
</dbReference>
<evidence type="ECO:0000313" key="5">
    <source>
        <dbReference type="EMBL" id="CAK0784439.1"/>
    </source>
</evidence>
<dbReference type="PANTHER" id="PTHR46183">
    <property type="entry name" value="PROTEIN CLMP1"/>
    <property type="match status" value="1"/>
</dbReference>
<dbReference type="InterPro" id="IPR011990">
    <property type="entry name" value="TPR-like_helical_dom_sf"/>
</dbReference>
<dbReference type="SUPFAM" id="SSF54277">
    <property type="entry name" value="CAD &amp; PB1 domains"/>
    <property type="match status" value="1"/>
</dbReference>
<name>A0AAV1IAP6_9CHLO</name>
<dbReference type="Pfam" id="PF00564">
    <property type="entry name" value="PB1"/>
    <property type="match status" value="1"/>
</dbReference>
<feature type="region of interest" description="Disordered" evidence="3">
    <location>
        <begin position="1"/>
        <end position="30"/>
    </location>
</feature>
<evidence type="ECO:0000256" key="2">
    <source>
        <dbReference type="SAM" id="Coils"/>
    </source>
</evidence>
<evidence type="ECO:0000256" key="3">
    <source>
        <dbReference type="SAM" id="MobiDB-lite"/>
    </source>
</evidence>
<protein>
    <recommendedName>
        <fullName evidence="4">PB1 domain-containing protein</fullName>
    </recommendedName>
</protein>
<feature type="region of interest" description="Disordered" evidence="3">
    <location>
        <begin position="626"/>
        <end position="690"/>
    </location>
</feature>
<feature type="compositionally biased region" description="Basic and acidic residues" evidence="3">
    <location>
        <begin position="626"/>
        <end position="665"/>
    </location>
</feature>
<dbReference type="SMART" id="SM00666">
    <property type="entry name" value="PB1"/>
    <property type="match status" value="1"/>
</dbReference>
<dbReference type="InterPro" id="IPR044517">
    <property type="entry name" value="PHOX1-4"/>
</dbReference>
<evidence type="ECO:0000313" key="6">
    <source>
        <dbReference type="Proteomes" id="UP001314263"/>
    </source>
</evidence>
<feature type="compositionally biased region" description="Low complexity" evidence="3">
    <location>
        <begin position="679"/>
        <end position="690"/>
    </location>
</feature>
<dbReference type="AlphaFoldDB" id="A0AAV1IAP6"/>
<feature type="coiled-coil region" evidence="2">
    <location>
        <begin position="424"/>
        <end position="451"/>
    </location>
</feature>
<dbReference type="InterPro" id="IPR019734">
    <property type="entry name" value="TPR_rpt"/>
</dbReference>
<feature type="coiled-coil region" evidence="2">
    <location>
        <begin position="304"/>
        <end position="333"/>
    </location>
</feature>
<sequence>MGKKGAQVRSKLTSSPTNASSDGEAASPEMLKLKDEGNRLFGRKEYQKALEAYERALKQASPEAKEEIALLHSNKAACFMMNQRFKEAVNECTSALDQCTPAIPAYHKALVRRAKAYEQMGHFKQALSDIQKANKADTANPETQEAEKRLRDIVTGKKAGGTLAVNGSAARKLGSKQRQQLFVFTAKISHGDETRVIHLASQITYAELLDNVKQKFPSAWPFQIKYLDREADLITITDKQDLQQAMGEVMEAAERSASQPGHGTRGLPLQTLLTANPLKFQLVRCKEEDVPKPPAEEQYMLAHMQELRRQVQANQQREAQKKAEAAANAQQNEAFEIDQWILDFANLFREQLNIEPDKHLDLTNMGWDKLQAALDSAVQSDKAPAIFDAAADKFQEVSAHGMLQWGNVFFCVAKRTIDKAAVAGQDVSEVVEAAEADLKKAEAKYEESQRIKPDYYDAFISMGNVEFERAKLSLGFAVPPPQPAAEAEEGKKKSEEEVKAEQEALSKDQTAALKKGLAQITEKKLGKAQPHFDATWKKFQEAIDVLPEGDRGKKLKPIQEGQAPEEEHNPWAHCMVMWGNLLYEASQMYAAGGAQDWKDSLDAAVEKFRAAGCPEPDIQAALRNHTEAEKLDLPPVKEPEAGKEAEEETKTEATNGKEEVPKEAPKGLPALAPRKKKAAAAADAAKQVEA</sequence>
<keyword evidence="6" id="KW-1185">Reference proteome</keyword>
<dbReference type="Gene3D" id="1.25.40.10">
    <property type="entry name" value="Tetratricopeptide repeat domain"/>
    <property type="match status" value="1"/>
</dbReference>
<dbReference type="SMART" id="SM00028">
    <property type="entry name" value="TPR"/>
    <property type="match status" value="3"/>
</dbReference>
<gene>
    <name evidence="5" type="ORF">CVIRNUC_007643</name>
</gene>
<feature type="domain" description="PB1" evidence="4">
    <location>
        <begin position="183"/>
        <end position="271"/>
    </location>
</feature>